<keyword evidence="7 9" id="KW-0342">GTP-binding</keyword>
<dbReference type="Proteomes" id="UP001207408">
    <property type="component" value="Unassembled WGS sequence"/>
</dbReference>
<evidence type="ECO:0000256" key="6">
    <source>
        <dbReference type="ARBA" id="ARBA00022833"/>
    </source>
</evidence>
<dbReference type="GO" id="GO:0008686">
    <property type="term" value="F:3,4-dihydroxy-2-butanone-4-phosphate synthase activity"/>
    <property type="evidence" value="ECO:0007669"/>
    <property type="project" value="TreeGrafter"/>
</dbReference>
<dbReference type="GO" id="GO:0009231">
    <property type="term" value="P:riboflavin biosynthetic process"/>
    <property type="evidence" value="ECO:0007669"/>
    <property type="project" value="UniProtKB-UniRule"/>
</dbReference>
<comment type="cofactor">
    <cofactor evidence="9">
        <name>Zn(2+)</name>
        <dbReference type="ChEBI" id="CHEBI:29105"/>
    </cofactor>
    <text evidence="9">Binds 1 zinc ion per subunit.</text>
</comment>
<accession>A0AAE3MGP3</accession>
<dbReference type="GO" id="GO:0005525">
    <property type="term" value="F:GTP binding"/>
    <property type="evidence" value="ECO:0007669"/>
    <property type="project" value="UniProtKB-KW"/>
</dbReference>
<dbReference type="InterPro" id="IPR000926">
    <property type="entry name" value="RibA"/>
</dbReference>
<comment type="catalytic activity">
    <reaction evidence="8 9">
        <text>GTP + 4 H2O = 2,5-diamino-6-hydroxy-4-(5-phosphoribosylamino)-pyrimidine + formate + 2 phosphate + 3 H(+)</text>
        <dbReference type="Rhea" id="RHEA:23704"/>
        <dbReference type="ChEBI" id="CHEBI:15377"/>
        <dbReference type="ChEBI" id="CHEBI:15378"/>
        <dbReference type="ChEBI" id="CHEBI:15740"/>
        <dbReference type="ChEBI" id="CHEBI:37565"/>
        <dbReference type="ChEBI" id="CHEBI:43474"/>
        <dbReference type="ChEBI" id="CHEBI:58614"/>
        <dbReference type="EC" id="3.5.4.25"/>
    </reaction>
</comment>
<feature type="binding site" evidence="9">
    <location>
        <position position="156"/>
    </location>
    <ligand>
        <name>GTP</name>
        <dbReference type="ChEBI" id="CHEBI:37565"/>
    </ligand>
</feature>
<feature type="binding site" evidence="9">
    <location>
        <position position="69"/>
    </location>
    <ligand>
        <name>Zn(2+)</name>
        <dbReference type="ChEBI" id="CHEBI:29105"/>
        <note>catalytic</note>
    </ligand>
</feature>
<dbReference type="InterPro" id="IPR032677">
    <property type="entry name" value="GTP_cyclohydro_II"/>
</dbReference>
<dbReference type="GO" id="GO:0005829">
    <property type="term" value="C:cytosol"/>
    <property type="evidence" value="ECO:0007669"/>
    <property type="project" value="TreeGrafter"/>
</dbReference>
<feature type="active site" description="Nucleophile" evidence="9">
    <location>
        <position position="130"/>
    </location>
</feature>
<evidence type="ECO:0000256" key="1">
    <source>
        <dbReference type="ARBA" id="ARBA00004853"/>
    </source>
</evidence>
<keyword evidence="12" id="KW-1185">Reference proteome</keyword>
<evidence type="ECO:0000256" key="2">
    <source>
        <dbReference type="ARBA" id="ARBA00022619"/>
    </source>
</evidence>
<feature type="binding site" evidence="9">
    <location>
        <position position="72"/>
    </location>
    <ligand>
        <name>GTP</name>
        <dbReference type="ChEBI" id="CHEBI:37565"/>
    </ligand>
</feature>
<keyword evidence="5 9" id="KW-0378">Hydrolase</keyword>
<dbReference type="SUPFAM" id="SSF142695">
    <property type="entry name" value="RibA-like"/>
    <property type="match status" value="1"/>
</dbReference>
<keyword evidence="2 9" id="KW-0686">Riboflavin biosynthesis</keyword>
<feature type="domain" description="GTP cyclohydrolase II" evidence="10">
    <location>
        <begin position="11"/>
        <end position="172"/>
    </location>
</feature>
<dbReference type="GO" id="GO:0008270">
    <property type="term" value="F:zinc ion binding"/>
    <property type="evidence" value="ECO:0007669"/>
    <property type="project" value="UniProtKB-UniRule"/>
</dbReference>
<evidence type="ECO:0000259" key="10">
    <source>
        <dbReference type="Pfam" id="PF00925"/>
    </source>
</evidence>
<dbReference type="Pfam" id="PF00925">
    <property type="entry name" value="GTP_cyclohydro2"/>
    <property type="match status" value="1"/>
</dbReference>
<dbReference type="NCBIfam" id="NF001591">
    <property type="entry name" value="PRK00393.1"/>
    <property type="match status" value="1"/>
</dbReference>
<feature type="binding site" evidence="9">
    <location>
        <position position="67"/>
    </location>
    <ligand>
        <name>Zn(2+)</name>
        <dbReference type="ChEBI" id="CHEBI:29105"/>
        <note>catalytic</note>
    </ligand>
</feature>
<gene>
    <name evidence="9 11" type="primary">ribA</name>
    <name evidence="11" type="ORF">OM074_13785</name>
</gene>
<evidence type="ECO:0000256" key="8">
    <source>
        <dbReference type="ARBA" id="ARBA00049295"/>
    </source>
</evidence>
<comment type="similarity">
    <text evidence="9">Belongs to the GTP cyclohydrolase II family.</text>
</comment>
<dbReference type="EC" id="3.5.4.25" evidence="9"/>
<evidence type="ECO:0000256" key="5">
    <source>
        <dbReference type="ARBA" id="ARBA00022801"/>
    </source>
</evidence>
<keyword evidence="4 9" id="KW-0547">Nucleotide-binding</keyword>
<dbReference type="PANTHER" id="PTHR21327">
    <property type="entry name" value="GTP CYCLOHYDROLASE II-RELATED"/>
    <property type="match status" value="1"/>
</dbReference>
<feature type="binding site" evidence="9">
    <location>
        <position position="116"/>
    </location>
    <ligand>
        <name>GTP</name>
        <dbReference type="ChEBI" id="CHEBI:37565"/>
    </ligand>
</feature>
<organism evidence="11 12">
    <name type="scientific">Plebeiibacterium marinum</name>
    <dbReference type="NCBI Taxonomy" id="2992111"/>
    <lineage>
        <taxon>Bacteria</taxon>
        <taxon>Pseudomonadati</taxon>
        <taxon>Bacteroidota</taxon>
        <taxon>Bacteroidia</taxon>
        <taxon>Marinilabiliales</taxon>
        <taxon>Marinilabiliaceae</taxon>
        <taxon>Plebeiibacterium</taxon>
    </lineage>
</organism>
<dbReference type="Gene3D" id="3.40.50.10990">
    <property type="entry name" value="GTP cyclohydrolase II"/>
    <property type="match status" value="1"/>
</dbReference>
<proteinExistence type="inferred from homology"/>
<dbReference type="InterPro" id="IPR036144">
    <property type="entry name" value="RibA-like_sf"/>
</dbReference>
<dbReference type="PANTHER" id="PTHR21327:SF18">
    <property type="entry name" value="3,4-DIHYDROXY-2-BUTANONE 4-PHOSPHATE SYNTHASE"/>
    <property type="match status" value="1"/>
</dbReference>
<evidence type="ECO:0000313" key="12">
    <source>
        <dbReference type="Proteomes" id="UP001207408"/>
    </source>
</evidence>
<evidence type="ECO:0000313" key="11">
    <source>
        <dbReference type="EMBL" id="MCW3806702.1"/>
    </source>
</evidence>
<dbReference type="EMBL" id="JAPDPI010000028">
    <property type="protein sequence ID" value="MCW3806702.1"/>
    <property type="molecule type" value="Genomic_DNA"/>
</dbReference>
<evidence type="ECO:0000256" key="7">
    <source>
        <dbReference type="ARBA" id="ARBA00023134"/>
    </source>
</evidence>
<keyword evidence="6 9" id="KW-0862">Zinc</keyword>
<comment type="pathway">
    <text evidence="1 9">Cofactor biosynthesis; riboflavin biosynthesis; 5-amino-6-(D-ribitylamino)uracil from GTP: step 1/4.</text>
</comment>
<dbReference type="RefSeq" id="WP_301200380.1">
    <property type="nucleotide sequence ID" value="NZ_JAPDPI010000028.1"/>
</dbReference>
<name>A0AAE3MGP3_9BACT</name>
<comment type="function">
    <text evidence="9">Catalyzes the conversion of GTP to 2,5-diamino-6-ribosylamino-4(3H)-pyrimidinone 5'-phosphate (DARP), formate and pyrophosphate.</text>
</comment>
<feature type="binding site" evidence="9">
    <location>
        <begin position="51"/>
        <end position="55"/>
    </location>
    <ligand>
        <name>GTP</name>
        <dbReference type="ChEBI" id="CHEBI:37565"/>
    </ligand>
</feature>
<feature type="binding site" evidence="9">
    <location>
        <position position="56"/>
    </location>
    <ligand>
        <name>Zn(2+)</name>
        <dbReference type="ChEBI" id="CHEBI:29105"/>
        <note>catalytic</note>
    </ligand>
</feature>
<keyword evidence="3 9" id="KW-0479">Metal-binding</keyword>
<feature type="binding site" evidence="9">
    <location>
        <begin position="94"/>
        <end position="96"/>
    </location>
    <ligand>
        <name>GTP</name>
        <dbReference type="ChEBI" id="CHEBI:37565"/>
    </ligand>
</feature>
<comment type="caution">
    <text evidence="11">The sequence shown here is derived from an EMBL/GenBank/DDBJ whole genome shotgun (WGS) entry which is preliminary data.</text>
</comment>
<feature type="active site" description="Proton acceptor" evidence="9">
    <location>
        <position position="128"/>
    </location>
</feature>
<dbReference type="FunFam" id="3.40.50.10990:FF:000002">
    <property type="entry name" value="GTP cyclohydrolase-2"/>
    <property type="match status" value="1"/>
</dbReference>
<dbReference type="CDD" id="cd00641">
    <property type="entry name" value="GTP_cyclohydro2"/>
    <property type="match status" value="1"/>
</dbReference>
<evidence type="ECO:0000256" key="9">
    <source>
        <dbReference type="HAMAP-Rule" id="MF_00179"/>
    </source>
</evidence>
<protein>
    <recommendedName>
        <fullName evidence="9">GTP cyclohydrolase-2</fullName>
        <ecNumber evidence="9">3.5.4.25</ecNumber>
    </recommendedName>
    <alternativeName>
        <fullName evidence="9">GTP cyclohydrolase II</fullName>
    </alternativeName>
</protein>
<evidence type="ECO:0000256" key="4">
    <source>
        <dbReference type="ARBA" id="ARBA00022741"/>
    </source>
</evidence>
<sequence>MNDNIEKGECVELPSKYGHFRLIPFLEKQTGLEHVALLKGSFVENDIVLTRIHSACATGDLFGSLRCDCGEQLEKAMTIIEQNGQGLLLYLQQEGRGIGLMNKIKAYKLQEEGLDTVEANIQLGFAPDERNYHIASSILQLLEIKKVNLLTNNPEKISGLELNNIQVVERIPLVIKPNKYNKKYMNTKQERMNHLYNILEI</sequence>
<dbReference type="HAMAP" id="MF_00179">
    <property type="entry name" value="RibA"/>
    <property type="match status" value="1"/>
</dbReference>
<dbReference type="NCBIfam" id="TIGR00505">
    <property type="entry name" value="ribA"/>
    <property type="match status" value="1"/>
</dbReference>
<dbReference type="GO" id="GO:0003935">
    <property type="term" value="F:GTP cyclohydrolase II activity"/>
    <property type="evidence" value="ECO:0007669"/>
    <property type="project" value="UniProtKB-UniRule"/>
</dbReference>
<feature type="binding site" evidence="9">
    <location>
        <position position="151"/>
    </location>
    <ligand>
        <name>GTP</name>
        <dbReference type="ChEBI" id="CHEBI:37565"/>
    </ligand>
</feature>
<evidence type="ECO:0000256" key="3">
    <source>
        <dbReference type="ARBA" id="ARBA00022723"/>
    </source>
</evidence>
<dbReference type="AlphaFoldDB" id="A0AAE3MGP3"/>
<reference evidence="11" key="1">
    <citation type="submission" date="2022-10" db="EMBL/GenBank/DDBJ databases">
        <authorList>
            <person name="Yu W.X."/>
        </authorList>
    </citation>
    <scope>NUCLEOTIDE SEQUENCE</scope>
    <source>
        <strain evidence="11">D04</strain>
    </source>
</reference>